<evidence type="ECO:0000256" key="1">
    <source>
        <dbReference type="SAM" id="MobiDB-lite"/>
    </source>
</evidence>
<accession>A0A9Q3FQX7</accession>
<protein>
    <submittedName>
        <fullName evidence="2">Uncharacterized protein</fullName>
    </submittedName>
</protein>
<keyword evidence="3" id="KW-1185">Reference proteome</keyword>
<feature type="compositionally biased region" description="Basic residues" evidence="1">
    <location>
        <begin position="39"/>
        <end position="52"/>
    </location>
</feature>
<organism evidence="2 3">
    <name type="scientific">Austropuccinia psidii MF-1</name>
    <dbReference type="NCBI Taxonomy" id="1389203"/>
    <lineage>
        <taxon>Eukaryota</taxon>
        <taxon>Fungi</taxon>
        <taxon>Dikarya</taxon>
        <taxon>Basidiomycota</taxon>
        <taxon>Pucciniomycotina</taxon>
        <taxon>Pucciniomycetes</taxon>
        <taxon>Pucciniales</taxon>
        <taxon>Sphaerophragmiaceae</taxon>
        <taxon>Austropuccinia</taxon>
    </lineage>
</organism>
<proteinExistence type="predicted"/>
<sequence length="130" mass="15481">MLPQIHQGVINCWHILKTFLKEEEIVKCSNGWNPLSTKPKIRKNKHFNKKKEARKEEGTVTSTSKPQANQTPQEGKKNKKKNWKKPYSPSYRIPRIQKDSLENVFRMVRTLISFRDKEEERMRQPSFTNK</sequence>
<feature type="compositionally biased region" description="Polar residues" evidence="1">
    <location>
        <begin position="59"/>
        <end position="73"/>
    </location>
</feature>
<dbReference type="Proteomes" id="UP000765509">
    <property type="component" value="Unassembled WGS sequence"/>
</dbReference>
<name>A0A9Q3FQX7_9BASI</name>
<dbReference type="EMBL" id="AVOT02049372">
    <property type="protein sequence ID" value="MBW0544533.1"/>
    <property type="molecule type" value="Genomic_DNA"/>
</dbReference>
<dbReference type="AlphaFoldDB" id="A0A9Q3FQX7"/>
<reference evidence="2" key="1">
    <citation type="submission" date="2021-03" db="EMBL/GenBank/DDBJ databases">
        <title>Draft genome sequence of rust myrtle Austropuccinia psidii MF-1, a brazilian biotype.</title>
        <authorList>
            <person name="Quecine M.C."/>
            <person name="Pachon D.M.R."/>
            <person name="Bonatelli M.L."/>
            <person name="Correr F.H."/>
            <person name="Franceschini L.M."/>
            <person name="Leite T.F."/>
            <person name="Margarido G.R.A."/>
            <person name="Almeida C.A."/>
            <person name="Ferrarezi J.A."/>
            <person name="Labate C.A."/>
        </authorList>
    </citation>
    <scope>NUCLEOTIDE SEQUENCE</scope>
    <source>
        <strain evidence="2">MF-1</strain>
    </source>
</reference>
<evidence type="ECO:0000313" key="2">
    <source>
        <dbReference type="EMBL" id="MBW0544533.1"/>
    </source>
</evidence>
<feature type="region of interest" description="Disordered" evidence="1">
    <location>
        <begin position="31"/>
        <end position="91"/>
    </location>
</feature>
<comment type="caution">
    <text evidence="2">The sequence shown here is derived from an EMBL/GenBank/DDBJ whole genome shotgun (WGS) entry which is preliminary data.</text>
</comment>
<evidence type="ECO:0000313" key="3">
    <source>
        <dbReference type="Proteomes" id="UP000765509"/>
    </source>
</evidence>
<gene>
    <name evidence="2" type="ORF">O181_084248</name>
</gene>